<feature type="region of interest" description="Disordered" evidence="1">
    <location>
        <begin position="1"/>
        <end position="22"/>
    </location>
</feature>
<evidence type="ECO:0000313" key="3">
    <source>
        <dbReference type="Proteomes" id="UP000285405"/>
    </source>
</evidence>
<dbReference type="EMBL" id="MCBR01001883">
    <property type="protein sequence ID" value="RKF82056.1"/>
    <property type="molecule type" value="Genomic_DNA"/>
</dbReference>
<protein>
    <submittedName>
        <fullName evidence="2">Uncharacterized protein</fullName>
    </submittedName>
</protein>
<dbReference type="Proteomes" id="UP000285405">
    <property type="component" value="Unassembled WGS sequence"/>
</dbReference>
<comment type="caution">
    <text evidence="2">The sequence shown here is derived from an EMBL/GenBank/DDBJ whole genome shotgun (WGS) entry which is preliminary data.</text>
</comment>
<proteinExistence type="predicted"/>
<evidence type="ECO:0000256" key="1">
    <source>
        <dbReference type="SAM" id="MobiDB-lite"/>
    </source>
</evidence>
<organism evidence="2 3">
    <name type="scientific">Golovinomyces cichoracearum</name>
    <dbReference type="NCBI Taxonomy" id="62708"/>
    <lineage>
        <taxon>Eukaryota</taxon>
        <taxon>Fungi</taxon>
        <taxon>Dikarya</taxon>
        <taxon>Ascomycota</taxon>
        <taxon>Pezizomycotina</taxon>
        <taxon>Leotiomycetes</taxon>
        <taxon>Erysiphales</taxon>
        <taxon>Erysiphaceae</taxon>
        <taxon>Golovinomyces</taxon>
    </lineage>
</organism>
<sequence length="67" mass="7394">MKMSLGGVAAGRRCSTEKGPGVTYSMSNKQTFLIVIRRFSIPRSLHNFTHAFPSFFSLCNLPGTRQG</sequence>
<accession>A0A420J5J9</accession>
<reference evidence="2 3" key="1">
    <citation type="journal article" date="2018" name="BMC Genomics">
        <title>Comparative genome analyses reveal sequence features reflecting distinct modes of host-adaptation between dicot and monocot powdery mildew.</title>
        <authorList>
            <person name="Wu Y."/>
            <person name="Ma X."/>
            <person name="Pan Z."/>
            <person name="Kale S.D."/>
            <person name="Song Y."/>
            <person name="King H."/>
            <person name="Zhang Q."/>
            <person name="Presley C."/>
            <person name="Deng X."/>
            <person name="Wei C.I."/>
            <person name="Xiao S."/>
        </authorList>
    </citation>
    <scope>NUCLEOTIDE SEQUENCE [LARGE SCALE GENOMIC DNA]</scope>
    <source>
        <strain evidence="2">UCSC1</strain>
    </source>
</reference>
<gene>
    <name evidence="2" type="ORF">GcC1_n018014</name>
</gene>
<name>A0A420J5J9_9PEZI</name>
<evidence type="ECO:0000313" key="2">
    <source>
        <dbReference type="EMBL" id="RKF82056.1"/>
    </source>
</evidence>
<dbReference type="AlphaFoldDB" id="A0A420J5J9"/>